<protein>
    <submittedName>
        <fullName evidence="2">Uncharacterized protein</fullName>
    </submittedName>
</protein>
<dbReference type="Proteomes" id="UP000046392">
    <property type="component" value="Unplaced"/>
</dbReference>
<reference evidence="2" key="1">
    <citation type="submission" date="2017-02" db="UniProtKB">
        <authorList>
            <consortium name="WormBaseParasite"/>
        </authorList>
    </citation>
    <scope>IDENTIFICATION</scope>
</reference>
<evidence type="ECO:0000313" key="1">
    <source>
        <dbReference type="Proteomes" id="UP000046392"/>
    </source>
</evidence>
<organism evidence="1 2">
    <name type="scientific">Strongyloides papillosus</name>
    <name type="common">Intestinal threadworm</name>
    <dbReference type="NCBI Taxonomy" id="174720"/>
    <lineage>
        <taxon>Eukaryota</taxon>
        <taxon>Metazoa</taxon>
        <taxon>Ecdysozoa</taxon>
        <taxon>Nematoda</taxon>
        <taxon>Chromadorea</taxon>
        <taxon>Rhabditida</taxon>
        <taxon>Tylenchina</taxon>
        <taxon>Panagrolaimomorpha</taxon>
        <taxon>Strongyloidoidea</taxon>
        <taxon>Strongyloididae</taxon>
        <taxon>Strongyloides</taxon>
    </lineage>
</organism>
<evidence type="ECO:0000313" key="2">
    <source>
        <dbReference type="WBParaSite" id="SPAL_0000812000.1"/>
    </source>
</evidence>
<name>A0A0N5BQF5_STREA</name>
<dbReference type="WBParaSite" id="SPAL_0000812000.1">
    <property type="protein sequence ID" value="SPAL_0000812000.1"/>
    <property type="gene ID" value="SPAL_0000812000"/>
</dbReference>
<proteinExistence type="predicted"/>
<dbReference type="PANTHER" id="PTHR38608">
    <property type="entry name" value="PROTEIN CBG07207"/>
    <property type="match status" value="1"/>
</dbReference>
<dbReference type="PANTHER" id="PTHR38608:SF3">
    <property type="entry name" value="TNP_DDE_DOM DOMAIN-CONTAINING PROTEIN"/>
    <property type="match status" value="1"/>
</dbReference>
<dbReference type="AlphaFoldDB" id="A0A0N5BQF5"/>
<accession>A0A0N5BQF5</accession>
<sequence>MIHPINIPEELFASNPRRPKLLITNDKPRKKLSYTSDGRKMVDDVIKSPLSPNAIWKETFLRTFIRRLSVSKVVPLTKINDKHKQRSISPNDDAISRTSIPIETCDMIDIVDLEPKNTYKSQIDQNNVTTVILEDDEILKNCCPVDYNAICPILEDCCKSIIDSNGDRKYQEFLRCDFSNYNKSLLFNEELCASNHGRKNSIDFLPSPVGNRIWLENETPSCGCDTELRFNIQQIHKNDDVINIEVHVNNGNAMDVLFKTLLHVHIKDNNGNDKRAAVGENLHILRRHDDRNIKLWIPINDLIKEALNNEEKTLIFVVMAKLEMTG</sequence>
<keyword evidence="1" id="KW-1185">Reference proteome</keyword>